<evidence type="ECO:0000313" key="2">
    <source>
        <dbReference type="Proteomes" id="UP000321113"/>
    </source>
</evidence>
<organism evidence="1 2">
    <name type="scientific">Vibrio superstes NBRC 103154</name>
    <dbReference type="NCBI Taxonomy" id="1219062"/>
    <lineage>
        <taxon>Bacteria</taxon>
        <taxon>Pseudomonadati</taxon>
        <taxon>Pseudomonadota</taxon>
        <taxon>Gammaproteobacteria</taxon>
        <taxon>Vibrionales</taxon>
        <taxon>Vibrionaceae</taxon>
        <taxon>Vibrio</taxon>
    </lineage>
</organism>
<dbReference type="RefSeq" id="WP_119011167.1">
    <property type="nucleotide sequence ID" value="NZ_BJXK01000003.1"/>
</dbReference>
<proteinExistence type="predicted"/>
<keyword evidence="2" id="KW-1185">Reference proteome</keyword>
<accession>A0A511QP88</accession>
<comment type="caution">
    <text evidence="1">The sequence shown here is derived from an EMBL/GenBank/DDBJ whole genome shotgun (WGS) entry which is preliminary data.</text>
</comment>
<gene>
    <name evidence="1" type="ORF">VSU01S_09910</name>
</gene>
<evidence type="ECO:0000313" key="1">
    <source>
        <dbReference type="EMBL" id="GEM78746.1"/>
    </source>
</evidence>
<sequence>MNTHNGTMMIQAKYLLECLPAISLLAESIETNTTNHPSSTRGLILYNVKLLTDFLQCRTLSDAVMFLDIEGNNYFHDLVKTCLEGSLEPPSVRSEFKFRQNFELDIVKRLRNQRALLKYTDCPQREKRHFYQVYEEQLFVYASMHKDDDLYSTIDVPDSDSNFDTNDQTELMIWEISNTSTEPTASSKDHMYNDEPEKWIRCILRLIEYCKESNITVLSLDKSIARKLSRDLLNVEILAFEKGSCCYYIKTKKSLPSLIIDPRTLLFHSNPLE</sequence>
<dbReference type="Proteomes" id="UP000321113">
    <property type="component" value="Unassembled WGS sequence"/>
</dbReference>
<reference evidence="1 2" key="1">
    <citation type="submission" date="2019-07" db="EMBL/GenBank/DDBJ databases">
        <title>Whole genome shotgun sequence of Vibrio superstes NBRC 103154.</title>
        <authorList>
            <person name="Hosoyama A."/>
            <person name="Uohara A."/>
            <person name="Ohji S."/>
            <person name="Ichikawa N."/>
        </authorList>
    </citation>
    <scope>NUCLEOTIDE SEQUENCE [LARGE SCALE GENOMIC DNA]</scope>
    <source>
        <strain evidence="1 2">NBRC 103154</strain>
    </source>
</reference>
<dbReference type="EMBL" id="BJXK01000003">
    <property type="protein sequence ID" value="GEM78746.1"/>
    <property type="molecule type" value="Genomic_DNA"/>
</dbReference>
<dbReference type="AlphaFoldDB" id="A0A511QP88"/>
<protein>
    <submittedName>
        <fullName evidence="1">Uncharacterized protein</fullName>
    </submittedName>
</protein>
<name>A0A511QP88_9VIBR</name>